<keyword evidence="6" id="KW-0547">Nucleotide-binding</keyword>
<dbReference type="GO" id="GO:0004386">
    <property type="term" value="F:helicase activity"/>
    <property type="evidence" value="ECO:0007669"/>
    <property type="project" value="UniProtKB-KW"/>
</dbReference>
<dbReference type="InterPro" id="IPR038718">
    <property type="entry name" value="SNF2-like_sf"/>
</dbReference>
<protein>
    <submittedName>
        <fullName evidence="6">DEAD/DEAH box helicase</fullName>
    </submittedName>
</protein>
<evidence type="ECO:0000259" key="5">
    <source>
        <dbReference type="PROSITE" id="PS51194"/>
    </source>
</evidence>
<keyword evidence="7" id="KW-1185">Reference proteome</keyword>
<dbReference type="SMART" id="SM00490">
    <property type="entry name" value="HELICc"/>
    <property type="match status" value="1"/>
</dbReference>
<dbReference type="CDD" id="cd18793">
    <property type="entry name" value="SF2_C_SNF"/>
    <property type="match status" value="1"/>
</dbReference>
<dbReference type="PROSITE" id="PS51194">
    <property type="entry name" value="HELICASE_CTER"/>
    <property type="match status" value="1"/>
</dbReference>
<dbReference type="AlphaFoldDB" id="A0A8E6B249"/>
<keyword evidence="6" id="KW-0347">Helicase</keyword>
<accession>A0A8E6B249</accession>
<dbReference type="KEGG" id="tsph:KIH39_16725"/>
<dbReference type="InterPro" id="IPR014001">
    <property type="entry name" value="Helicase_ATP-bd"/>
</dbReference>
<dbReference type="PROSITE" id="PS51192">
    <property type="entry name" value="HELICASE_ATP_BIND_1"/>
    <property type="match status" value="1"/>
</dbReference>
<dbReference type="InterPro" id="IPR027417">
    <property type="entry name" value="P-loop_NTPase"/>
</dbReference>
<dbReference type="Pfam" id="PF00271">
    <property type="entry name" value="Helicase_C"/>
    <property type="match status" value="1"/>
</dbReference>
<reference evidence="6" key="1">
    <citation type="submission" date="2021-05" db="EMBL/GenBank/DDBJ databases">
        <title>Complete genome sequence of the cellulolytic planctomycete Telmatocola sphagniphila SP2T and characterization of the first cellulase from planctomycetes.</title>
        <authorList>
            <person name="Rakitin A.L."/>
            <person name="Beletsky A.V."/>
            <person name="Naumoff D.G."/>
            <person name="Kulichevskaya I.S."/>
            <person name="Mardanov A.V."/>
            <person name="Ravin N.V."/>
            <person name="Dedysh S.N."/>
        </authorList>
    </citation>
    <scope>NUCLEOTIDE SEQUENCE</scope>
    <source>
        <strain evidence="6">SP2T</strain>
    </source>
</reference>
<keyword evidence="6" id="KW-0067">ATP-binding</keyword>
<dbReference type="GO" id="GO:0005524">
    <property type="term" value="F:ATP binding"/>
    <property type="evidence" value="ECO:0007669"/>
    <property type="project" value="InterPro"/>
</dbReference>
<dbReference type="InterPro" id="IPR007527">
    <property type="entry name" value="Znf_SWIM"/>
</dbReference>
<feature type="domain" description="Helicase ATP-binding" evidence="4">
    <location>
        <begin position="212"/>
        <end position="370"/>
    </location>
</feature>
<dbReference type="Gene3D" id="3.40.50.10810">
    <property type="entry name" value="Tandem AAA-ATPase domain"/>
    <property type="match status" value="1"/>
</dbReference>
<dbReference type="InterPro" id="IPR001650">
    <property type="entry name" value="Helicase_C-like"/>
</dbReference>
<keyword evidence="1" id="KW-0378">Hydrolase</keyword>
<sequence>MLREEQIDLRRERARQERYTIERLGRNRVFSDFLVKNPATEGQYTVRIRGFELGDNSCTCPDFKANTLGTCKHIEAVLDDLREELPEHIQKRKAAVTQPSLYLHYGEQICVALAIPARRSDSLEQIARRYFDAHGLWNSEYSYESLLTALGSVAEVINVAPEVYDFIDRDNEKRLLREKEIDWLWHLDRGETPTELRDLVKVPLYSYQLRGVVFLATRLRSILGDDMGLGKTIQTLAAVEILARERGLRNVLIVAPASVKYQWQSEIQRLTDRTALVIEGLKDARENLYNRDSFYRLVNYEQVVRDFDLINACEFDLIVLDEAQRIKNWESKTSRAVKRLCSKFAFALTGTVLENNLEELFSICQFVDERRLGPAFQFMEEHRVLNDQGELVGYKNLEALREKLRPILLRRTRAEVLKELPPRIDTTIRVDLAEEQKVPYEEQRTTLIRLLQKNSRTEIDRKRILACIAYMRLVCDSTRLIDPTQDISPKLDELEELLPELIAGEGRKTIIFSQWEQMLRHCAERLEKARIPYALLHGGLSGPDRKAVLERFQTDPECRVFLSTDAGGTGLNLQVADTVIQLELPWNPAVLEQRVARIHRLGQERPVQNIQFVTRGTIEERVVETIAVKKQLFTTLFESDRDEITFRALEQSGFIDTLRDWVEISKEKPPLALAATPVISSAEVIEAGLNFLDLLAHSDWPRAMLPEQLKKLADSCDLIQRRARESGGTVENFG</sequence>
<evidence type="ECO:0000259" key="3">
    <source>
        <dbReference type="PROSITE" id="PS50966"/>
    </source>
</evidence>
<dbReference type="RefSeq" id="WP_213494364.1">
    <property type="nucleotide sequence ID" value="NZ_CP074694.1"/>
</dbReference>
<dbReference type="PROSITE" id="PS50966">
    <property type="entry name" value="ZF_SWIM"/>
    <property type="match status" value="1"/>
</dbReference>
<dbReference type="InterPro" id="IPR000330">
    <property type="entry name" value="SNF2_N"/>
</dbReference>
<keyword evidence="2" id="KW-0863">Zinc-finger</keyword>
<dbReference type="Proteomes" id="UP000676194">
    <property type="component" value="Chromosome"/>
</dbReference>
<dbReference type="InterPro" id="IPR049730">
    <property type="entry name" value="SNF2/RAD54-like_C"/>
</dbReference>
<feature type="domain" description="Helicase C-terminal" evidence="5">
    <location>
        <begin position="493"/>
        <end position="652"/>
    </location>
</feature>
<dbReference type="Pfam" id="PF04434">
    <property type="entry name" value="SWIM"/>
    <property type="match status" value="1"/>
</dbReference>
<organism evidence="6 7">
    <name type="scientific">Telmatocola sphagniphila</name>
    <dbReference type="NCBI Taxonomy" id="1123043"/>
    <lineage>
        <taxon>Bacteria</taxon>
        <taxon>Pseudomonadati</taxon>
        <taxon>Planctomycetota</taxon>
        <taxon>Planctomycetia</taxon>
        <taxon>Gemmatales</taxon>
        <taxon>Gemmataceae</taxon>
    </lineage>
</organism>
<evidence type="ECO:0000256" key="2">
    <source>
        <dbReference type="PROSITE-ProRule" id="PRU00325"/>
    </source>
</evidence>
<name>A0A8E6B249_9BACT</name>
<evidence type="ECO:0000259" key="4">
    <source>
        <dbReference type="PROSITE" id="PS51192"/>
    </source>
</evidence>
<keyword evidence="2" id="KW-0862">Zinc</keyword>
<feature type="domain" description="SWIM-type" evidence="3">
    <location>
        <begin position="44"/>
        <end position="82"/>
    </location>
</feature>
<dbReference type="SMART" id="SM00487">
    <property type="entry name" value="DEXDc"/>
    <property type="match status" value="1"/>
</dbReference>
<gene>
    <name evidence="6" type="ORF">KIH39_16725</name>
</gene>
<dbReference type="PANTHER" id="PTHR10799">
    <property type="entry name" value="SNF2/RAD54 HELICASE FAMILY"/>
    <property type="match status" value="1"/>
</dbReference>
<dbReference type="Gene3D" id="3.40.50.300">
    <property type="entry name" value="P-loop containing nucleotide triphosphate hydrolases"/>
    <property type="match status" value="1"/>
</dbReference>
<evidence type="ECO:0000313" key="6">
    <source>
        <dbReference type="EMBL" id="QVL30493.1"/>
    </source>
</evidence>
<proteinExistence type="predicted"/>
<dbReference type="GO" id="GO:0016787">
    <property type="term" value="F:hydrolase activity"/>
    <property type="evidence" value="ECO:0007669"/>
    <property type="project" value="UniProtKB-KW"/>
</dbReference>
<keyword evidence="2" id="KW-0479">Metal-binding</keyword>
<dbReference type="Pfam" id="PF00176">
    <property type="entry name" value="SNF2-rel_dom"/>
    <property type="match status" value="1"/>
</dbReference>
<dbReference type="GO" id="GO:0008270">
    <property type="term" value="F:zinc ion binding"/>
    <property type="evidence" value="ECO:0007669"/>
    <property type="project" value="UniProtKB-KW"/>
</dbReference>
<evidence type="ECO:0000256" key="1">
    <source>
        <dbReference type="ARBA" id="ARBA00022801"/>
    </source>
</evidence>
<evidence type="ECO:0000313" key="7">
    <source>
        <dbReference type="Proteomes" id="UP000676194"/>
    </source>
</evidence>
<dbReference type="EMBL" id="CP074694">
    <property type="protein sequence ID" value="QVL30493.1"/>
    <property type="molecule type" value="Genomic_DNA"/>
</dbReference>
<dbReference type="SUPFAM" id="SSF52540">
    <property type="entry name" value="P-loop containing nucleoside triphosphate hydrolases"/>
    <property type="match status" value="2"/>
</dbReference>